<evidence type="ECO:0000313" key="1">
    <source>
        <dbReference type="EMBL" id="MDQ1152143.1"/>
    </source>
</evidence>
<dbReference type="RefSeq" id="WP_294347653.1">
    <property type="nucleotide sequence ID" value="NZ_JAUTBA010000001.1"/>
</dbReference>
<dbReference type="EMBL" id="JAUTBA010000001">
    <property type="protein sequence ID" value="MDQ1152143.1"/>
    <property type="molecule type" value="Genomic_DNA"/>
</dbReference>
<organism evidence="1 2">
    <name type="scientific">Sphingobacterium zeae</name>
    <dbReference type="NCBI Taxonomy" id="1776859"/>
    <lineage>
        <taxon>Bacteria</taxon>
        <taxon>Pseudomonadati</taxon>
        <taxon>Bacteroidota</taxon>
        <taxon>Sphingobacteriia</taxon>
        <taxon>Sphingobacteriales</taxon>
        <taxon>Sphingobacteriaceae</taxon>
        <taxon>Sphingobacterium</taxon>
    </lineage>
</organism>
<dbReference type="Proteomes" id="UP001244640">
    <property type="component" value="Unassembled WGS sequence"/>
</dbReference>
<sequence>MEKQQITTKKIEEWIAEGYDILQDGELIKVEGDIPEFLKQFSEDTADTAPKIYLLKELLTWPEEELKKI</sequence>
<proteinExistence type="predicted"/>
<keyword evidence="2" id="KW-1185">Reference proteome</keyword>
<evidence type="ECO:0000313" key="2">
    <source>
        <dbReference type="Proteomes" id="UP001244640"/>
    </source>
</evidence>
<name>A0ABU0UBB8_9SPHI</name>
<gene>
    <name evidence="1" type="ORF">QE382_004127</name>
</gene>
<protein>
    <submittedName>
        <fullName evidence="1">Uncharacterized protein</fullName>
    </submittedName>
</protein>
<accession>A0ABU0UBB8</accession>
<comment type="caution">
    <text evidence="1">The sequence shown here is derived from an EMBL/GenBank/DDBJ whole genome shotgun (WGS) entry which is preliminary data.</text>
</comment>
<reference evidence="1 2" key="1">
    <citation type="submission" date="2023-07" db="EMBL/GenBank/DDBJ databases">
        <title>Functional and genomic diversity of the sorghum phyllosphere microbiome.</title>
        <authorList>
            <person name="Shade A."/>
        </authorList>
    </citation>
    <scope>NUCLEOTIDE SEQUENCE [LARGE SCALE GENOMIC DNA]</scope>
    <source>
        <strain evidence="1 2">SORGH_AS_0892</strain>
    </source>
</reference>